<dbReference type="Proteomes" id="UP001596104">
    <property type="component" value="Unassembled WGS sequence"/>
</dbReference>
<sequence length="83" mass="9076">MVNRQQISAARGWLGLSQQDLADLTGVSKRTISHFEGGDRLPHDRTLRDLQTALEQQGVEFLFENGRGVGIRAKPKTDSGDGA</sequence>
<evidence type="ECO:0000313" key="2">
    <source>
        <dbReference type="EMBL" id="MFC5392176.1"/>
    </source>
</evidence>
<dbReference type="SUPFAM" id="SSF47413">
    <property type="entry name" value="lambda repressor-like DNA-binding domains"/>
    <property type="match status" value="1"/>
</dbReference>
<evidence type="ECO:0000259" key="1">
    <source>
        <dbReference type="PROSITE" id="PS50943"/>
    </source>
</evidence>
<dbReference type="InterPro" id="IPR001387">
    <property type="entry name" value="Cro/C1-type_HTH"/>
</dbReference>
<dbReference type="InterPro" id="IPR010982">
    <property type="entry name" value="Lambda_DNA-bd_dom_sf"/>
</dbReference>
<protein>
    <submittedName>
        <fullName evidence="2">Helix-turn-helix domain-containing protein</fullName>
    </submittedName>
</protein>
<gene>
    <name evidence="2" type="ORF">ACFPPC_05915</name>
</gene>
<dbReference type="EMBL" id="JBHSLV010000008">
    <property type="protein sequence ID" value="MFC5392176.1"/>
    <property type="molecule type" value="Genomic_DNA"/>
</dbReference>
<organism evidence="2 3">
    <name type="scientific">Bosea vestrisii</name>
    <dbReference type="NCBI Taxonomy" id="151416"/>
    <lineage>
        <taxon>Bacteria</taxon>
        <taxon>Pseudomonadati</taxon>
        <taxon>Pseudomonadota</taxon>
        <taxon>Alphaproteobacteria</taxon>
        <taxon>Hyphomicrobiales</taxon>
        <taxon>Boseaceae</taxon>
        <taxon>Bosea</taxon>
    </lineage>
</organism>
<name>A0ABW0H6S4_9HYPH</name>
<proteinExistence type="predicted"/>
<dbReference type="CDD" id="cd00093">
    <property type="entry name" value="HTH_XRE"/>
    <property type="match status" value="1"/>
</dbReference>
<reference evidence="3" key="1">
    <citation type="journal article" date="2019" name="Int. J. Syst. Evol. Microbiol.">
        <title>The Global Catalogue of Microorganisms (GCM) 10K type strain sequencing project: providing services to taxonomists for standard genome sequencing and annotation.</title>
        <authorList>
            <consortium name="The Broad Institute Genomics Platform"/>
            <consortium name="The Broad Institute Genome Sequencing Center for Infectious Disease"/>
            <person name="Wu L."/>
            <person name="Ma J."/>
        </authorList>
    </citation>
    <scope>NUCLEOTIDE SEQUENCE [LARGE SCALE GENOMIC DNA]</scope>
    <source>
        <strain evidence="3">CGMCC 1.16326</strain>
    </source>
</reference>
<dbReference type="Gene3D" id="1.10.260.40">
    <property type="entry name" value="lambda repressor-like DNA-binding domains"/>
    <property type="match status" value="1"/>
</dbReference>
<dbReference type="RefSeq" id="WP_377006894.1">
    <property type="nucleotide sequence ID" value="NZ_JBHSLV010000008.1"/>
</dbReference>
<dbReference type="PROSITE" id="PS50943">
    <property type="entry name" value="HTH_CROC1"/>
    <property type="match status" value="1"/>
</dbReference>
<keyword evidence="3" id="KW-1185">Reference proteome</keyword>
<dbReference type="SMART" id="SM00530">
    <property type="entry name" value="HTH_XRE"/>
    <property type="match status" value="1"/>
</dbReference>
<dbReference type="Pfam" id="PF01381">
    <property type="entry name" value="HTH_3"/>
    <property type="match status" value="1"/>
</dbReference>
<accession>A0ABW0H6S4</accession>
<feature type="domain" description="HTH cro/C1-type" evidence="1">
    <location>
        <begin position="7"/>
        <end position="61"/>
    </location>
</feature>
<comment type="caution">
    <text evidence="2">The sequence shown here is derived from an EMBL/GenBank/DDBJ whole genome shotgun (WGS) entry which is preliminary data.</text>
</comment>
<evidence type="ECO:0000313" key="3">
    <source>
        <dbReference type="Proteomes" id="UP001596104"/>
    </source>
</evidence>